<gene>
    <name evidence="1" type="ORF">HT576_14750</name>
    <name evidence="2" type="ORF">HTZ84_06165</name>
</gene>
<evidence type="ECO:0000313" key="4">
    <source>
        <dbReference type="Proteomes" id="UP001016761"/>
    </source>
</evidence>
<dbReference type="OrthoDB" id="205286at2157"/>
<evidence type="ECO:0000313" key="2">
    <source>
        <dbReference type="EMBL" id="NUC71897.1"/>
    </source>
</evidence>
<dbReference type="Pfam" id="PF20127">
    <property type="entry name" value="DUF6517"/>
    <property type="match status" value="1"/>
</dbReference>
<dbReference type="EMBL" id="JABURA010000001">
    <property type="protein sequence ID" value="NUB92274.1"/>
    <property type="molecule type" value="Genomic_DNA"/>
</dbReference>
<organism evidence="1 3">
    <name type="scientific">Haloterrigena gelatinilytica</name>
    <dbReference type="NCBI Taxonomy" id="2741724"/>
    <lineage>
        <taxon>Archaea</taxon>
        <taxon>Methanobacteriati</taxon>
        <taxon>Methanobacteriota</taxon>
        <taxon>Stenosarchaea group</taxon>
        <taxon>Halobacteria</taxon>
        <taxon>Halobacteriales</taxon>
        <taxon>Natrialbaceae</taxon>
        <taxon>Haloterrigena</taxon>
    </lineage>
</organism>
<name>A0A8J8GPV6_9EURY</name>
<reference evidence="1 4" key="1">
    <citation type="submission" date="2020-06" db="EMBL/GenBank/DDBJ databases">
        <title>Haloterrigena sp. nov., an extremely halophilic archaeon isolated from a saline sediment.</title>
        <authorList>
            <person name="Liu B.-B."/>
        </authorList>
    </citation>
    <scope>NUCLEOTIDE SEQUENCE</scope>
    <source>
        <strain evidence="1">SYSU A121-1</strain>
        <strain evidence="2 4">SYSU A558-1</strain>
    </source>
</reference>
<dbReference type="InterPro" id="IPR045396">
    <property type="entry name" value="DUF6517"/>
</dbReference>
<sequence>MMTTFRRTVLASGATGALALAAGCLDFALGNGPLEVAAERAAPTDDALEAADYEEKAVEQETIEESVDVGVERDVEATVWASTYTKEIEHRGTEGEGCAFAAISIPDVSVAGRSFNPIGELSNEELLSEYGDKFERGGASIENLTHRESFGLEILGDGRSVDVFEGTTTFEGDEIDVDVAVTSFAHEDDRLVLVGSYPAALAAESATVEELLESVEHPV</sequence>
<proteinExistence type="predicted"/>
<dbReference type="Proteomes" id="UP000728647">
    <property type="component" value="Unassembled WGS sequence"/>
</dbReference>
<comment type="caution">
    <text evidence="1">The sequence shown here is derived from an EMBL/GenBank/DDBJ whole genome shotgun (WGS) entry which is preliminary data.</text>
</comment>
<dbReference type="RefSeq" id="WP_174679869.1">
    <property type="nucleotide sequence ID" value="NZ_JABUQZ010000001.1"/>
</dbReference>
<evidence type="ECO:0000313" key="3">
    <source>
        <dbReference type="Proteomes" id="UP000728647"/>
    </source>
</evidence>
<dbReference type="Proteomes" id="UP001016761">
    <property type="component" value="Unassembled WGS sequence"/>
</dbReference>
<dbReference type="EMBL" id="JABUQZ010000001">
    <property type="protein sequence ID" value="NUC71897.1"/>
    <property type="molecule type" value="Genomic_DNA"/>
</dbReference>
<protein>
    <recommendedName>
        <fullName evidence="5">Lipoprotein</fullName>
    </recommendedName>
</protein>
<accession>A0A8J8GPV6</accession>
<keyword evidence="4" id="KW-1185">Reference proteome</keyword>
<dbReference type="AlphaFoldDB" id="A0A8J8GPV6"/>
<evidence type="ECO:0000313" key="1">
    <source>
        <dbReference type="EMBL" id="NUB92274.1"/>
    </source>
</evidence>
<evidence type="ECO:0008006" key="5">
    <source>
        <dbReference type="Google" id="ProtNLM"/>
    </source>
</evidence>
<dbReference type="PROSITE" id="PS51257">
    <property type="entry name" value="PROKAR_LIPOPROTEIN"/>
    <property type="match status" value="1"/>
</dbReference>